<gene>
    <name evidence="1" type="ORF">CWC39_04165</name>
</gene>
<evidence type="ECO:0000313" key="1">
    <source>
        <dbReference type="EMBL" id="RAV34252.1"/>
    </source>
</evidence>
<dbReference type="OrthoDB" id="4409869at2"/>
<dbReference type="AlphaFoldDB" id="A0A364VC68"/>
<dbReference type="EMBL" id="PHQP01000022">
    <property type="protein sequence ID" value="RAV34252.1"/>
    <property type="molecule type" value="Genomic_DNA"/>
</dbReference>
<sequence>MTAPQDRIRLVDLADLERSLTSDSGPIDHGLAAWVIEVVSAAALDITRRDWASSMDVPPGAMAVLALACRRLYTNPDRYTREAEGDYSYGLDPSVTSADIFTASERATLREYRGARRSTGLGTVSTYRGDLGTTGTRYVPDGTEFRFPWYAEGE</sequence>
<dbReference type="Proteomes" id="UP000251047">
    <property type="component" value="Unassembled WGS sequence"/>
</dbReference>
<protein>
    <recommendedName>
        <fullName evidence="3">Phage gp6-like head-tail connector protein</fullName>
    </recommendedName>
</protein>
<comment type="caution">
    <text evidence="1">The sequence shown here is derived from an EMBL/GenBank/DDBJ whole genome shotgun (WGS) entry which is preliminary data.</text>
</comment>
<evidence type="ECO:0000313" key="2">
    <source>
        <dbReference type="Proteomes" id="UP000251047"/>
    </source>
</evidence>
<evidence type="ECO:0008006" key="3">
    <source>
        <dbReference type="Google" id="ProtNLM"/>
    </source>
</evidence>
<reference evidence="1 2" key="1">
    <citation type="journal article" date="2018" name="Syst. Appl. Microbiol.">
        <title>Corynebacterium heidelbergense sp. nov., isolated from the preen glands of Egyptian geese (Alopochen aegyptiacus).</title>
        <authorList>
            <person name="Braun M.S."/>
            <person name="Wang E."/>
            <person name="Zimmermann S."/>
            <person name="Wink M."/>
        </authorList>
    </citation>
    <scope>NUCLEOTIDE SEQUENCE [LARGE SCALE GENOMIC DNA]</scope>
    <source>
        <strain evidence="1 2">DSM 104638</strain>
    </source>
</reference>
<name>A0A364VC68_9CORY</name>
<proteinExistence type="predicted"/>
<organism evidence="1 2">
    <name type="scientific">Corynebacterium heidelbergense</name>
    <dbReference type="NCBI Taxonomy" id="2055947"/>
    <lineage>
        <taxon>Bacteria</taxon>
        <taxon>Bacillati</taxon>
        <taxon>Actinomycetota</taxon>
        <taxon>Actinomycetes</taxon>
        <taxon>Mycobacteriales</taxon>
        <taxon>Corynebacteriaceae</taxon>
        <taxon>Corynebacterium</taxon>
    </lineage>
</organism>
<dbReference type="RefSeq" id="WP_112769255.1">
    <property type="nucleotide sequence ID" value="NZ_CP063191.1"/>
</dbReference>
<accession>A0A364VC68</accession>